<dbReference type="GO" id="GO:0006508">
    <property type="term" value="P:proteolysis"/>
    <property type="evidence" value="ECO:0007669"/>
    <property type="project" value="UniProtKB-KW"/>
</dbReference>
<keyword evidence="1" id="KW-0645">Protease</keyword>
<dbReference type="AlphaFoldDB" id="A0A8J7C9M3"/>
<reference evidence="1" key="1">
    <citation type="submission" date="2020-09" db="EMBL/GenBank/DDBJ databases">
        <title>Iningainema tapete sp. nov. (Scytonemataceae, Cyanobacteria) from greenhouses in central Florida (USA) produces two types of nodularin with biosynthetic potential for microcystin-LR and anabaenopeptins.</title>
        <authorList>
            <person name="Berthold D.E."/>
            <person name="Lefler F.W."/>
            <person name="Huang I.-S."/>
            <person name="Abdulla H."/>
            <person name="Zimba P.V."/>
            <person name="Laughinghouse H.D. IV."/>
        </authorList>
    </citation>
    <scope>NUCLEOTIDE SEQUENCE</scope>
    <source>
        <strain evidence="1">BLCCT55</strain>
    </source>
</reference>
<evidence type="ECO:0000313" key="2">
    <source>
        <dbReference type="Proteomes" id="UP000629098"/>
    </source>
</evidence>
<gene>
    <name evidence="1" type="ORF">ICL16_41095</name>
</gene>
<keyword evidence="2" id="KW-1185">Reference proteome</keyword>
<protein>
    <submittedName>
        <fullName evidence="1">Aspartyl protease</fullName>
    </submittedName>
</protein>
<evidence type="ECO:0000313" key="1">
    <source>
        <dbReference type="EMBL" id="MBD2778274.1"/>
    </source>
</evidence>
<keyword evidence="1" id="KW-0378">Hydrolase</keyword>
<dbReference type="Gene3D" id="2.40.70.10">
    <property type="entry name" value="Acid Proteases"/>
    <property type="match status" value="1"/>
</dbReference>
<accession>A0A8J7C9M3</accession>
<dbReference type="InterPro" id="IPR021109">
    <property type="entry name" value="Peptidase_aspartic_dom_sf"/>
</dbReference>
<proteinExistence type="predicted"/>
<name>A0A8J7C9M3_9CYAN</name>
<comment type="caution">
    <text evidence="1">The sequence shown here is derived from an EMBL/GenBank/DDBJ whole genome shotgun (WGS) entry which is preliminary data.</text>
</comment>
<dbReference type="EMBL" id="JACXAE010000126">
    <property type="protein sequence ID" value="MBD2778274.1"/>
    <property type="molecule type" value="Genomic_DNA"/>
</dbReference>
<dbReference type="RefSeq" id="WP_190837764.1">
    <property type="nucleotide sequence ID" value="NZ_CAWPPI010000126.1"/>
</dbReference>
<dbReference type="GO" id="GO:0008233">
    <property type="term" value="F:peptidase activity"/>
    <property type="evidence" value="ECO:0007669"/>
    <property type="project" value="UniProtKB-KW"/>
</dbReference>
<dbReference type="Proteomes" id="UP000629098">
    <property type="component" value="Unassembled WGS sequence"/>
</dbReference>
<sequence length="118" mass="13190">MFGEIGELFFEVQLIAADGENIPVETLLDTGFTTGWLALDLQDAESLGWSVIERRKAMQTARGEEFFDLYEGRILLDNQEYIVPVHVGAGIPEVLLGLQWLETRKLVVDRPQGVLTLG</sequence>
<organism evidence="1 2">
    <name type="scientific">Iningainema tapete BLCC-T55</name>
    <dbReference type="NCBI Taxonomy" id="2748662"/>
    <lineage>
        <taxon>Bacteria</taxon>
        <taxon>Bacillati</taxon>
        <taxon>Cyanobacteriota</taxon>
        <taxon>Cyanophyceae</taxon>
        <taxon>Nostocales</taxon>
        <taxon>Scytonemataceae</taxon>
        <taxon>Iningainema tapete</taxon>
    </lineage>
</organism>